<comment type="caution">
    <text evidence="7">The sequence shown here is derived from an EMBL/GenBank/DDBJ whole genome shotgun (WGS) entry which is preliminary data.</text>
</comment>
<dbReference type="InterPro" id="IPR045054">
    <property type="entry name" value="P4HA-like"/>
</dbReference>
<keyword evidence="2" id="KW-0479">Metal-binding</keyword>
<dbReference type="Pfam" id="PF13640">
    <property type="entry name" value="2OG-FeII_Oxy_3"/>
    <property type="match status" value="1"/>
</dbReference>
<reference evidence="7 8" key="1">
    <citation type="submission" date="2018-05" db="EMBL/GenBank/DDBJ databases">
        <title>Genomic Encyclopedia of Type Strains, Phase IV (KMG-IV): sequencing the most valuable type-strain genomes for metagenomic binning, comparative biology and taxonomic classification.</title>
        <authorList>
            <person name="Goeker M."/>
        </authorList>
    </citation>
    <scope>NUCLEOTIDE SEQUENCE [LARGE SCALE GENOMIC DNA]</scope>
    <source>
        <strain evidence="7 8">DSM 25350</strain>
    </source>
</reference>
<evidence type="ECO:0000313" key="8">
    <source>
        <dbReference type="Proteomes" id="UP000245790"/>
    </source>
</evidence>
<dbReference type="GO" id="GO:0051213">
    <property type="term" value="F:dioxygenase activity"/>
    <property type="evidence" value="ECO:0007669"/>
    <property type="project" value="UniProtKB-KW"/>
</dbReference>
<evidence type="ECO:0000256" key="1">
    <source>
        <dbReference type="ARBA" id="ARBA00001961"/>
    </source>
</evidence>
<proteinExistence type="predicted"/>
<feature type="domain" description="Prolyl 4-hydroxylase alpha subunit" evidence="6">
    <location>
        <begin position="3"/>
        <end position="223"/>
    </location>
</feature>
<dbReference type="GO" id="GO:0005506">
    <property type="term" value="F:iron ion binding"/>
    <property type="evidence" value="ECO:0007669"/>
    <property type="project" value="InterPro"/>
</dbReference>
<dbReference type="GO" id="GO:0031418">
    <property type="term" value="F:L-ascorbic acid binding"/>
    <property type="evidence" value="ECO:0007669"/>
    <property type="project" value="InterPro"/>
</dbReference>
<gene>
    <name evidence="7" type="ORF">C8D97_109197</name>
</gene>
<dbReference type="EMBL" id="QGGU01000009">
    <property type="protein sequence ID" value="PWK48646.1"/>
    <property type="molecule type" value="Genomic_DNA"/>
</dbReference>
<evidence type="ECO:0000256" key="3">
    <source>
        <dbReference type="ARBA" id="ARBA00022964"/>
    </source>
</evidence>
<dbReference type="RefSeq" id="WP_109764308.1">
    <property type="nucleotide sequence ID" value="NZ_QGGU01000009.1"/>
</dbReference>
<evidence type="ECO:0000256" key="2">
    <source>
        <dbReference type="ARBA" id="ARBA00022723"/>
    </source>
</evidence>
<evidence type="ECO:0000313" key="7">
    <source>
        <dbReference type="EMBL" id="PWK48646.1"/>
    </source>
</evidence>
<keyword evidence="8" id="KW-1185">Reference proteome</keyword>
<dbReference type="AlphaFoldDB" id="A0A316FLQ9"/>
<evidence type="ECO:0000259" key="6">
    <source>
        <dbReference type="SMART" id="SM00702"/>
    </source>
</evidence>
<dbReference type="Gene3D" id="2.60.120.620">
    <property type="entry name" value="q2cbj1_9rhob like domain"/>
    <property type="match status" value="1"/>
</dbReference>
<dbReference type="OrthoDB" id="564897at2"/>
<keyword evidence="4" id="KW-0560">Oxidoreductase</keyword>
<dbReference type="PANTHER" id="PTHR10869:SF246">
    <property type="entry name" value="TRANSMEMBRANE PROLYL 4-HYDROXYLASE"/>
    <property type="match status" value="1"/>
</dbReference>
<evidence type="ECO:0000256" key="4">
    <source>
        <dbReference type="ARBA" id="ARBA00023002"/>
    </source>
</evidence>
<dbReference type="Proteomes" id="UP000245790">
    <property type="component" value="Unassembled WGS sequence"/>
</dbReference>
<sequence>MQNFIVEFKNALSDEFCDQLIAKFERDPNKTEGKTGAGVDKTKKDSQDLYISNLKDWKDDCNQISNTINQALVQYAKAYPFILTGAVSPSIKDPQTGQIRTITYEDIGKLPEQDLGVLTQSIYRLDDINLQKYTQSKGGYHHWHSEHFPHPTDKTQKSLHRVLLWLIYLNDVEQGGETEFFFQQTKVKASKGSLVLAPCGFTHTHRGAVPESSDKYVMASWVMYKSSKNLYR</sequence>
<dbReference type="SMART" id="SM00702">
    <property type="entry name" value="P4Hc"/>
    <property type="match status" value="1"/>
</dbReference>
<dbReference type="PANTHER" id="PTHR10869">
    <property type="entry name" value="PROLYL 4-HYDROXYLASE ALPHA SUBUNIT"/>
    <property type="match status" value="1"/>
</dbReference>
<dbReference type="GO" id="GO:0016705">
    <property type="term" value="F:oxidoreductase activity, acting on paired donors, with incorporation or reduction of molecular oxygen"/>
    <property type="evidence" value="ECO:0007669"/>
    <property type="project" value="InterPro"/>
</dbReference>
<organism evidence="7 8">
    <name type="scientific">Pleionea mediterranea</name>
    <dbReference type="NCBI Taxonomy" id="523701"/>
    <lineage>
        <taxon>Bacteria</taxon>
        <taxon>Pseudomonadati</taxon>
        <taxon>Pseudomonadota</taxon>
        <taxon>Gammaproteobacteria</taxon>
        <taxon>Oceanospirillales</taxon>
        <taxon>Pleioneaceae</taxon>
        <taxon>Pleionea</taxon>
    </lineage>
</organism>
<keyword evidence="3" id="KW-0223">Dioxygenase</keyword>
<comment type="cofactor">
    <cofactor evidence="1">
        <name>L-ascorbate</name>
        <dbReference type="ChEBI" id="CHEBI:38290"/>
    </cofactor>
</comment>
<keyword evidence="5" id="KW-0408">Iron</keyword>
<name>A0A316FLQ9_9GAMM</name>
<dbReference type="InterPro" id="IPR006620">
    <property type="entry name" value="Pro_4_hyd_alph"/>
</dbReference>
<accession>A0A316FLQ9</accession>
<evidence type="ECO:0000256" key="5">
    <source>
        <dbReference type="ARBA" id="ARBA00023004"/>
    </source>
</evidence>
<protein>
    <submittedName>
        <fullName evidence="7">2-oxoglutarate-Fe(II)-dependent oxygenase superfamily protein</fullName>
    </submittedName>
</protein>
<dbReference type="InterPro" id="IPR044862">
    <property type="entry name" value="Pro_4_hyd_alph_FE2OG_OXY"/>
</dbReference>